<dbReference type="InterPro" id="IPR036638">
    <property type="entry name" value="HLH_DNA-bd_sf"/>
</dbReference>
<feature type="region of interest" description="Disordered" evidence="7">
    <location>
        <begin position="1"/>
        <end position="48"/>
    </location>
</feature>
<dbReference type="Pfam" id="PF00010">
    <property type="entry name" value="HLH"/>
    <property type="match status" value="1"/>
</dbReference>
<dbReference type="FunFam" id="4.10.280.10:FF:000066">
    <property type="entry name" value="BHLH transcription factor"/>
    <property type="match status" value="1"/>
</dbReference>
<dbReference type="InterPro" id="IPR051358">
    <property type="entry name" value="TF_AMS/ICE1/BHLH6-like"/>
</dbReference>
<keyword evidence="5" id="KW-0804">Transcription</keyword>
<dbReference type="Pfam" id="PF22754">
    <property type="entry name" value="bHLH-TF_ACT-like_plant"/>
    <property type="match status" value="1"/>
</dbReference>
<evidence type="ECO:0000256" key="5">
    <source>
        <dbReference type="ARBA" id="ARBA00023163"/>
    </source>
</evidence>
<dbReference type="Proteomes" id="UP000004994">
    <property type="component" value="Chromosome 3"/>
</dbReference>
<dbReference type="Gramene" id="Solyc03g118310.3.1">
    <property type="protein sequence ID" value="Solyc03g118310.3.1"/>
    <property type="gene ID" value="Solyc03g118310.3"/>
</dbReference>
<reference evidence="9" key="2">
    <citation type="submission" date="2019-01" db="UniProtKB">
        <authorList>
            <consortium name="EnsemblPlants"/>
        </authorList>
    </citation>
    <scope>IDENTIFICATION</scope>
    <source>
        <strain evidence="9">cv. Heinz 1706</strain>
    </source>
</reference>
<keyword evidence="6" id="KW-0539">Nucleus</keyword>
<dbReference type="Gene3D" id="4.10.280.10">
    <property type="entry name" value="Helix-loop-helix DNA-binding domain"/>
    <property type="match status" value="1"/>
</dbReference>
<dbReference type="CDD" id="cd04873">
    <property type="entry name" value="ACT_UUR-ACR-like"/>
    <property type="match status" value="1"/>
</dbReference>
<dbReference type="PROSITE" id="PS50888">
    <property type="entry name" value="BHLH"/>
    <property type="match status" value="1"/>
</dbReference>
<dbReference type="SMART" id="SM00353">
    <property type="entry name" value="HLH"/>
    <property type="match status" value="1"/>
</dbReference>
<organism evidence="9">
    <name type="scientific">Solanum lycopersicum</name>
    <name type="common">Tomato</name>
    <name type="synonym">Lycopersicon esculentum</name>
    <dbReference type="NCBI Taxonomy" id="4081"/>
    <lineage>
        <taxon>Eukaryota</taxon>
        <taxon>Viridiplantae</taxon>
        <taxon>Streptophyta</taxon>
        <taxon>Embryophyta</taxon>
        <taxon>Tracheophyta</taxon>
        <taxon>Spermatophyta</taxon>
        <taxon>Magnoliopsida</taxon>
        <taxon>eudicotyledons</taxon>
        <taxon>Gunneridae</taxon>
        <taxon>Pentapetalae</taxon>
        <taxon>asterids</taxon>
        <taxon>lamiids</taxon>
        <taxon>Solanales</taxon>
        <taxon>Solanaceae</taxon>
        <taxon>Solanoideae</taxon>
        <taxon>Solaneae</taxon>
        <taxon>Solanum</taxon>
        <taxon>Solanum subgen. Lycopersicon</taxon>
    </lineage>
</organism>
<dbReference type="InParanoid" id="A0A3Q7FTT9"/>
<dbReference type="OMA" id="NENHQQN"/>
<feature type="compositionally biased region" description="Polar residues" evidence="7">
    <location>
        <begin position="266"/>
        <end position="279"/>
    </location>
</feature>
<dbReference type="EnsemblPlants" id="Solyc03g118310.3.1">
    <property type="protein sequence ID" value="Solyc03g118310.3.1"/>
    <property type="gene ID" value="Solyc03g118310.3"/>
</dbReference>
<proteinExistence type="predicted"/>
<evidence type="ECO:0000313" key="9">
    <source>
        <dbReference type="EnsemblPlants" id="Solyc03g118310.3.1"/>
    </source>
</evidence>
<keyword evidence="10" id="KW-1185">Reference proteome</keyword>
<evidence type="ECO:0000256" key="6">
    <source>
        <dbReference type="ARBA" id="ARBA00023242"/>
    </source>
</evidence>
<keyword evidence="3" id="KW-0805">Transcription regulation</keyword>
<dbReference type="AlphaFoldDB" id="A0A3Q7FTT9"/>
<dbReference type="PaxDb" id="4081-Solyc03g118310.2.1"/>
<evidence type="ECO:0000256" key="3">
    <source>
        <dbReference type="ARBA" id="ARBA00023015"/>
    </source>
</evidence>
<dbReference type="GO" id="GO:0043565">
    <property type="term" value="F:sequence-specific DNA binding"/>
    <property type="evidence" value="ECO:0000318"/>
    <property type="project" value="GO_Central"/>
</dbReference>
<evidence type="ECO:0000256" key="7">
    <source>
        <dbReference type="SAM" id="MobiDB-lite"/>
    </source>
</evidence>
<feature type="domain" description="BHLH" evidence="8">
    <location>
        <begin position="342"/>
        <end position="391"/>
    </location>
</feature>
<comment type="subcellular location">
    <subcellularLocation>
        <location evidence="1">Nucleus</location>
    </subcellularLocation>
</comment>
<dbReference type="GO" id="GO:0006355">
    <property type="term" value="P:regulation of DNA-templated transcription"/>
    <property type="evidence" value="ECO:0000318"/>
    <property type="project" value="GO_Central"/>
</dbReference>
<reference evidence="9" key="1">
    <citation type="journal article" date="2012" name="Nature">
        <title>The tomato genome sequence provides insights into fleshy fruit evolution.</title>
        <authorList>
            <consortium name="Tomato Genome Consortium"/>
        </authorList>
    </citation>
    <scope>NUCLEOTIDE SEQUENCE [LARGE SCALE GENOMIC DNA]</scope>
    <source>
        <strain evidence="9">cv. Heinz 1706</strain>
    </source>
</reference>
<feature type="region of interest" description="Disordered" evidence="7">
    <location>
        <begin position="322"/>
        <end position="348"/>
    </location>
</feature>
<dbReference type="FunCoup" id="A0A3Q7FTT9">
    <property type="interactions" value="1585"/>
</dbReference>
<protein>
    <recommendedName>
        <fullName evidence="8">BHLH domain-containing protein</fullName>
    </recommendedName>
</protein>
<dbReference type="STRING" id="4081.A0A3Q7FTT9"/>
<sequence>MITGVNDMGWIDGKEDGGTGSWVNQNNENHQQNNGGFPNENHQLNNGGFTNFQGMVDDGGVDWFMGGGDSNNHHINNNNNNGGGGGGGSNMQSHISYSTSFTEAENSLLLQPVDSSASCSPVSGNVFNNIDPSQVNFFMPQKSTIPSSLTGLSNNPMDNSFNLGMLNQAGNGMMNTGYHHLGSPNQMGTNNLSSYTQFSSPNLLQLPQVAGGYSSMGFGANNSANGNTLFLNRSRTHKPLDNFASIGAQPTLFQKRIAKNLVSNGENLGTEIGQSSSNLTDKKRKSSMNDEFEDVSMDGTLNYDSDEFMDISNKMEDGIKIGDSSNAASTVSGADQKGKKKGPPAKNLMAERRRRKKLNDRLYMLRSVVPKITKMDRASILGDAIKYLKELLHDINELHNELESTPANNSSLSPATSFHPLTPTASALPSRIKEELVPSPLSSPTGQPARVILIEVRVREGKAVNIHMICSRKPGVLLSTMKALDSLGLDIQQAVISCFNGFVLDVFRAEQSNEGQEMHPDQIKAVLMETAGFQGGTI</sequence>
<evidence type="ECO:0000313" key="10">
    <source>
        <dbReference type="Proteomes" id="UP000004994"/>
    </source>
</evidence>
<dbReference type="GO" id="GO:0005634">
    <property type="term" value="C:nucleus"/>
    <property type="evidence" value="ECO:0000318"/>
    <property type="project" value="GO_Central"/>
</dbReference>
<dbReference type="InterPro" id="IPR054502">
    <property type="entry name" value="bHLH-TF_ACT-like_plant"/>
</dbReference>
<dbReference type="PANTHER" id="PTHR31945:SF129">
    <property type="entry name" value="TRANSCRIPTION FACTOR SCREAM2"/>
    <property type="match status" value="1"/>
</dbReference>
<evidence type="ECO:0000256" key="1">
    <source>
        <dbReference type="ARBA" id="ARBA00004123"/>
    </source>
</evidence>
<feature type="compositionally biased region" description="Polar residues" evidence="7">
    <location>
        <begin position="323"/>
        <end position="333"/>
    </location>
</feature>
<feature type="region of interest" description="Disordered" evidence="7">
    <location>
        <begin position="266"/>
        <end position="290"/>
    </location>
</feature>
<evidence type="ECO:0000256" key="4">
    <source>
        <dbReference type="ARBA" id="ARBA00023125"/>
    </source>
</evidence>
<dbReference type="GO" id="GO:0046983">
    <property type="term" value="F:protein dimerization activity"/>
    <property type="evidence" value="ECO:0007669"/>
    <property type="project" value="InterPro"/>
</dbReference>
<accession>A0A3Q7FTT9</accession>
<evidence type="ECO:0000259" key="8">
    <source>
        <dbReference type="PROSITE" id="PS50888"/>
    </source>
</evidence>
<evidence type="ECO:0000256" key="2">
    <source>
        <dbReference type="ARBA" id="ARBA00022473"/>
    </source>
</evidence>
<feature type="compositionally biased region" description="Low complexity" evidence="7">
    <location>
        <begin position="24"/>
        <end position="34"/>
    </location>
</feature>
<dbReference type="InterPro" id="IPR011598">
    <property type="entry name" value="bHLH_dom"/>
</dbReference>
<name>A0A3Q7FTT9_SOLLC</name>
<dbReference type="PANTHER" id="PTHR31945">
    <property type="entry name" value="TRANSCRIPTION FACTOR SCREAM2-RELATED"/>
    <property type="match status" value="1"/>
</dbReference>
<keyword evidence="4" id="KW-0238">DNA-binding</keyword>
<dbReference type="GO" id="GO:0003700">
    <property type="term" value="F:DNA-binding transcription factor activity"/>
    <property type="evidence" value="ECO:0000318"/>
    <property type="project" value="GO_Central"/>
</dbReference>
<dbReference type="CDD" id="cd11443">
    <property type="entry name" value="bHLH_AtAMS_like"/>
    <property type="match status" value="1"/>
</dbReference>
<dbReference type="SUPFAM" id="SSF47459">
    <property type="entry name" value="HLH, helix-loop-helix DNA-binding domain"/>
    <property type="match status" value="1"/>
</dbReference>
<feature type="region of interest" description="Disordered" evidence="7">
    <location>
        <begin position="72"/>
        <end position="93"/>
    </location>
</feature>
<keyword evidence="2" id="KW-0217">Developmental protein</keyword>